<keyword evidence="2" id="KW-0378">Hydrolase</keyword>
<organism evidence="3 4">
    <name type="scientific">Haliea salexigens</name>
    <dbReference type="NCBI Taxonomy" id="287487"/>
    <lineage>
        <taxon>Bacteria</taxon>
        <taxon>Pseudomonadati</taxon>
        <taxon>Pseudomonadota</taxon>
        <taxon>Gammaproteobacteria</taxon>
        <taxon>Cellvibrionales</taxon>
        <taxon>Halieaceae</taxon>
        <taxon>Haliea</taxon>
    </lineage>
</organism>
<dbReference type="InterPro" id="IPR029069">
    <property type="entry name" value="HotDog_dom_sf"/>
</dbReference>
<accession>A0A3C1KIJ5</accession>
<dbReference type="SUPFAM" id="SSF54637">
    <property type="entry name" value="Thioesterase/thiol ester dehydrase-isomerase"/>
    <property type="match status" value="1"/>
</dbReference>
<name>A0A3C1KIJ5_9GAMM</name>
<dbReference type="CDD" id="cd00586">
    <property type="entry name" value="4HBT"/>
    <property type="match status" value="1"/>
</dbReference>
<dbReference type="EMBL" id="DMND01000038">
    <property type="protein sequence ID" value="HAN26507.1"/>
    <property type="molecule type" value="Genomic_DNA"/>
</dbReference>
<evidence type="ECO:0000313" key="3">
    <source>
        <dbReference type="EMBL" id="HAN26507.1"/>
    </source>
</evidence>
<reference evidence="3 4" key="1">
    <citation type="journal article" date="2018" name="Nat. Biotechnol.">
        <title>A standardized bacterial taxonomy based on genome phylogeny substantially revises the tree of life.</title>
        <authorList>
            <person name="Parks D.H."/>
            <person name="Chuvochina M."/>
            <person name="Waite D.W."/>
            <person name="Rinke C."/>
            <person name="Skarshewski A."/>
            <person name="Chaumeil P.A."/>
            <person name="Hugenholtz P."/>
        </authorList>
    </citation>
    <scope>NUCLEOTIDE SEQUENCE [LARGE SCALE GENOMIC DNA]</scope>
    <source>
        <strain evidence="3">UBA9158</strain>
    </source>
</reference>
<dbReference type="InterPro" id="IPR050563">
    <property type="entry name" value="4-hydroxybenzoyl-CoA_TE"/>
</dbReference>
<comment type="caution">
    <text evidence="3">The sequence shown here is derived from an EMBL/GenBank/DDBJ whole genome shotgun (WGS) entry which is preliminary data.</text>
</comment>
<sequence length="140" mass="15599">MVVRFSDTDAQGHLYFANYLVYADEVAGFYMEELGLGAMNPQTAPCFIFTVNINCDYLGECRAYETVTVELGYTRLGRSSAELAFNLQEKDSGRPLARGSLTQVFTDKQSRKAISIPAHFRAAILARQPELNTEQRGQSS</sequence>
<dbReference type="Pfam" id="PF13279">
    <property type="entry name" value="4HBT_2"/>
    <property type="match status" value="1"/>
</dbReference>
<dbReference type="Proteomes" id="UP000259273">
    <property type="component" value="Unassembled WGS sequence"/>
</dbReference>
<gene>
    <name evidence="3" type="ORF">DCP75_02035</name>
</gene>
<dbReference type="GO" id="GO:0047617">
    <property type="term" value="F:fatty acyl-CoA hydrolase activity"/>
    <property type="evidence" value="ECO:0007669"/>
    <property type="project" value="TreeGrafter"/>
</dbReference>
<protein>
    <submittedName>
        <fullName evidence="3">Acyl-CoA thioesterase</fullName>
    </submittedName>
</protein>
<evidence type="ECO:0000256" key="2">
    <source>
        <dbReference type="ARBA" id="ARBA00022801"/>
    </source>
</evidence>
<evidence type="ECO:0000313" key="4">
    <source>
        <dbReference type="Proteomes" id="UP000259273"/>
    </source>
</evidence>
<comment type="similarity">
    <text evidence="1">Belongs to the 4-hydroxybenzoyl-CoA thioesterase family.</text>
</comment>
<dbReference type="AlphaFoldDB" id="A0A3C1KIJ5"/>
<dbReference type="PANTHER" id="PTHR31793:SF27">
    <property type="entry name" value="NOVEL THIOESTERASE SUPERFAMILY DOMAIN AND SAPOSIN A-TYPE DOMAIN CONTAINING PROTEIN (0610012H03RIK)"/>
    <property type="match status" value="1"/>
</dbReference>
<proteinExistence type="inferred from homology"/>
<dbReference type="STRING" id="1121937.GCA_000423125_01272"/>
<dbReference type="Gene3D" id="3.10.129.10">
    <property type="entry name" value="Hotdog Thioesterase"/>
    <property type="match status" value="1"/>
</dbReference>
<evidence type="ECO:0000256" key="1">
    <source>
        <dbReference type="ARBA" id="ARBA00005953"/>
    </source>
</evidence>
<dbReference type="PANTHER" id="PTHR31793">
    <property type="entry name" value="4-HYDROXYBENZOYL-COA THIOESTERASE FAMILY MEMBER"/>
    <property type="match status" value="1"/>
</dbReference>